<reference evidence="2" key="1">
    <citation type="submission" date="2013-12" db="EMBL/GenBank/DDBJ databases">
        <authorList>
            <person name="Genoscope - CEA"/>
        </authorList>
    </citation>
    <scope>NUCLEOTIDE SEQUENCE</scope>
    <source>
        <strain evidence="2">CBS 1993</strain>
    </source>
</reference>
<sequence>MAPKPYWEDSNLDCLTKPGANPADQNPESREAGLRAYSTSKLALVYLFPEVARRHPRVKFLVYSPGFVPGTGLSRDAASILRFWFSNGENGL</sequence>
<keyword evidence="3" id="KW-1185">Reference proteome</keyword>
<gene>
    <name evidence="2" type="ORF">KUCA_T00000438001</name>
</gene>
<evidence type="ECO:0000256" key="1">
    <source>
        <dbReference type="SAM" id="MobiDB-lite"/>
    </source>
</evidence>
<proteinExistence type="predicted"/>
<dbReference type="Gene3D" id="3.40.50.720">
    <property type="entry name" value="NAD(P)-binding Rossmann-like Domain"/>
    <property type="match status" value="1"/>
</dbReference>
<dbReference type="EMBL" id="HG793125">
    <property type="protein sequence ID" value="CDK24475.1"/>
    <property type="molecule type" value="Genomic_DNA"/>
</dbReference>
<dbReference type="AlphaFoldDB" id="W6MRL7"/>
<dbReference type="Proteomes" id="UP000019384">
    <property type="component" value="Unassembled WGS sequence"/>
</dbReference>
<organism evidence="2 3">
    <name type="scientific">Kuraishia capsulata CBS 1993</name>
    <dbReference type="NCBI Taxonomy" id="1382522"/>
    <lineage>
        <taxon>Eukaryota</taxon>
        <taxon>Fungi</taxon>
        <taxon>Dikarya</taxon>
        <taxon>Ascomycota</taxon>
        <taxon>Saccharomycotina</taxon>
        <taxon>Pichiomycetes</taxon>
        <taxon>Pichiales</taxon>
        <taxon>Pichiaceae</taxon>
        <taxon>Kuraishia</taxon>
    </lineage>
</organism>
<reference evidence="2" key="2">
    <citation type="submission" date="2014-02" db="EMBL/GenBank/DDBJ databases">
        <title>Complete DNA sequence of /Kuraishia capsulata/ illustrates novel genomic features among budding yeasts (/Saccharomycotina/).</title>
        <authorList>
            <person name="Morales L."/>
            <person name="Noel B."/>
            <person name="Porcel B."/>
            <person name="Marcet-Houben M."/>
            <person name="Hullo M-F."/>
            <person name="Sacerdot C."/>
            <person name="Tekaia F."/>
            <person name="Leh-Louis V."/>
            <person name="Despons L."/>
            <person name="Khanna V."/>
            <person name="Aury J-M."/>
            <person name="Barbe V."/>
            <person name="Couloux A."/>
            <person name="Labadie K."/>
            <person name="Pelletier E."/>
            <person name="Souciet J-L."/>
            <person name="Boekhout T."/>
            <person name="Gabaldon T."/>
            <person name="Wincker P."/>
            <person name="Dujon B."/>
        </authorList>
    </citation>
    <scope>NUCLEOTIDE SEQUENCE</scope>
    <source>
        <strain evidence="2">CBS 1993</strain>
    </source>
</reference>
<evidence type="ECO:0000313" key="2">
    <source>
        <dbReference type="EMBL" id="CDK24475.1"/>
    </source>
</evidence>
<feature type="region of interest" description="Disordered" evidence="1">
    <location>
        <begin position="1"/>
        <end position="33"/>
    </location>
</feature>
<accession>W6MRL7</accession>
<name>W6MRL7_9ASCO</name>
<dbReference type="GeneID" id="34517880"/>
<dbReference type="RefSeq" id="XP_022456492.1">
    <property type="nucleotide sequence ID" value="XM_022604978.1"/>
</dbReference>
<dbReference type="OrthoDB" id="191139at2759"/>
<dbReference type="HOGENOM" id="CLU_2413569_0_0_1"/>
<evidence type="ECO:0000313" key="3">
    <source>
        <dbReference type="Proteomes" id="UP000019384"/>
    </source>
</evidence>
<protein>
    <submittedName>
        <fullName evidence="2">Uncharacterized protein</fullName>
    </submittedName>
</protein>